<reference evidence="1" key="2">
    <citation type="journal article" date="2015" name="Data Brief">
        <title>Shoot transcriptome of the giant reed, Arundo donax.</title>
        <authorList>
            <person name="Barrero R.A."/>
            <person name="Guerrero F.D."/>
            <person name="Moolhuijzen P."/>
            <person name="Goolsby J.A."/>
            <person name="Tidwell J."/>
            <person name="Bellgard S.E."/>
            <person name="Bellgard M.I."/>
        </authorList>
    </citation>
    <scope>NUCLEOTIDE SEQUENCE</scope>
    <source>
        <tissue evidence="1">Shoot tissue taken approximately 20 cm above the soil surface</tissue>
    </source>
</reference>
<name>A0A0A9CGD5_ARUDO</name>
<dbReference type="AlphaFoldDB" id="A0A0A9CGD5"/>
<reference evidence="1" key="1">
    <citation type="submission" date="2014-09" db="EMBL/GenBank/DDBJ databases">
        <authorList>
            <person name="Magalhaes I.L.F."/>
            <person name="Oliveira U."/>
            <person name="Santos F.R."/>
            <person name="Vidigal T.H.D.A."/>
            <person name="Brescovit A.D."/>
            <person name="Santos A.J."/>
        </authorList>
    </citation>
    <scope>NUCLEOTIDE SEQUENCE</scope>
    <source>
        <tissue evidence="1">Shoot tissue taken approximately 20 cm above the soil surface</tissue>
    </source>
</reference>
<dbReference type="EMBL" id="GBRH01223299">
    <property type="protein sequence ID" value="JAD74596.1"/>
    <property type="molecule type" value="Transcribed_RNA"/>
</dbReference>
<organism evidence="1">
    <name type="scientific">Arundo donax</name>
    <name type="common">Giant reed</name>
    <name type="synonym">Donax arundinaceus</name>
    <dbReference type="NCBI Taxonomy" id="35708"/>
    <lineage>
        <taxon>Eukaryota</taxon>
        <taxon>Viridiplantae</taxon>
        <taxon>Streptophyta</taxon>
        <taxon>Embryophyta</taxon>
        <taxon>Tracheophyta</taxon>
        <taxon>Spermatophyta</taxon>
        <taxon>Magnoliopsida</taxon>
        <taxon>Liliopsida</taxon>
        <taxon>Poales</taxon>
        <taxon>Poaceae</taxon>
        <taxon>PACMAD clade</taxon>
        <taxon>Arundinoideae</taxon>
        <taxon>Arundineae</taxon>
        <taxon>Arundo</taxon>
    </lineage>
</organism>
<sequence>MLTAGARSREAWPWKHVSRMENADARGVPFMAADTALLSAECTPVGRRVITVPESMIVGRLEYADDDTASDFPATVIPVTLMK</sequence>
<proteinExistence type="predicted"/>
<protein>
    <submittedName>
        <fullName evidence="1">Uncharacterized protein</fullName>
    </submittedName>
</protein>
<evidence type="ECO:0000313" key="1">
    <source>
        <dbReference type="EMBL" id="JAD74596.1"/>
    </source>
</evidence>
<accession>A0A0A9CGD5</accession>